<evidence type="ECO:0000256" key="1">
    <source>
        <dbReference type="ARBA" id="ARBA00023125"/>
    </source>
</evidence>
<dbReference type="NCBIfam" id="TIGR02607">
    <property type="entry name" value="antidote_HigA"/>
    <property type="match status" value="1"/>
</dbReference>
<dbReference type="CDD" id="cd00093">
    <property type="entry name" value="HTH_XRE"/>
    <property type="match status" value="1"/>
</dbReference>
<dbReference type="PROSITE" id="PS50943">
    <property type="entry name" value="HTH_CROC1"/>
    <property type="match status" value="1"/>
</dbReference>
<dbReference type="Proteomes" id="UP000029723">
    <property type="component" value="Unassembled WGS sequence"/>
</dbReference>
<accession>A0A098YNG4</accession>
<organism evidence="3 4">
    <name type="scientific">Hoylesella timonensis S9-PR14</name>
    <dbReference type="NCBI Taxonomy" id="1401062"/>
    <lineage>
        <taxon>Bacteria</taxon>
        <taxon>Pseudomonadati</taxon>
        <taxon>Bacteroidota</taxon>
        <taxon>Bacteroidia</taxon>
        <taxon>Bacteroidales</taxon>
        <taxon>Prevotellaceae</taxon>
        <taxon>Hoylesella</taxon>
    </lineage>
</organism>
<reference evidence="3 4" key="1">
    <citation type="submission" date="2014-07" db="EMBL/GenBank/DDBJ databases">
        <authorList>
            <person name="McCorrison J."/>
            <person name="Sanka R."/>
            <person name="Torralba M."/>
            <person name="Gillis M."/>
            <person name="Haft D.H."/>
            <person name="Methe B."/>
            <person name="Sutton G."/>
            <person name="Nelson K.E."/>
        </authorList>
    </citation>
    <scope>NUCLEOTIDE SEQUENCE [LARGE SCALE GENOMIC DNA]</scope>
    <source>
        <strain evidence="3 4">S9-PR14</strain>
    </source>
</reference>
<keyword evidence="1" id="KW-0238">DNA-binding</keyword>
<comment type="caution">
    <text evidence="3">The sequence shown here is derived from an EMBL/GenBank/DDBJ whole genome shotgun (WGS) entry which is preliminary data.</text>
</comment>
<feature type="domain" description="HTH cro/C1-type" evidence="2">
    <location>
        <begin position="17"/>
        <end position="71"/>
    </location>
</feature>
<protein>
    <submittedName>
        <fullName evidence="3">XRE family transcriptional regulator</fullName>
    </submittedName>
</protein>
<dbReference type="PANTHER" id="PTHR36924">
    <property type="entry name" value="ANTITOXIN HIGA-1"/>
    <property type="match status" value="1"/>
</dbReference>
<dbReference type="OrthoDB" id="9796786at2"/>
<dbReference type="SUPFAM" id="SSF47413">
    <property type="entry name" value="lambda repressor-like DNA-binding domains"/>
    <property type="match status" value="1"/>
</dbReference>
<evidence type="ECO:0000259" key="2">
    <source>
        <dbReference type="PROSITE" id="PS50943"/>
    </source>
</evidence>
<dbReference type="InterPro" id="IPR001387">
    <property type="entry name" value="Cro/C1-type_HTH"/>
</dbReference>
<dbReference type="EMBL" id="JRPQ01000160">
    <property type="protein sequence ID" value="KGI21295.1"/>
    <property type="molecule type" value="Genomic_DNA"/>
</dbReference>
<gene>
    <name evidence="3" type="ORF">HMPREF9304_10810</name>
</gene>
<dbReference type="PANTHER" id="PTHR36924:SF1">
    <property type="entry name" value="ANTITOXIN HIGA-1"/>
    <property type="match status" value="1"/>
</dbReference>
<proteinExistence type="predicted"/>
<dbReference type="GO" id="GO:0003677">
    <property type="term" value="F:DNA binding"/>
    <property type="evidence" value="ECO:0007669"/>
    <property type="project" value="UniProtKB-KW"/>
</dbReference>
<dbReference type="InterPro" id="IPR010982">
    <property type="entry name" value="Lambda_DNA-bd_dom_sf"/>
</dbReference>
<dbReference type="RefSeq" id="WP_036928731.1">
    <property type="nucleotide sequence ID" value="NZ_JRPQ01000160.1"/>
</dbReference>
<dbReference type="InterPro" id="IPR013430">
    <property type="entry name" value="Toxin_antidote_HigA"/>
</dbReference>
<evidence type="ECO:0000313" key="3">
    <source>
        <dbReference type="EMBL" id="KGI21295.1"/>
    </source>
</evidence>
<dbReference type="SMART" id="SM00530">
    <property type="entry name" value="HTH_XRE"/>
    <property type="match status" value="1"/>
</dbReference>
<name>A0A098YNG4_9BACT</name>
<dbReference type="Gene3D" id="1.10.260.40">
    <property type="entry name" value="lambda repressor-like DNA-binding domains"/>
    <property type="match status" value="1"/>
</dbReference>
<sequence length="103" mass="11325">MASLGYGFYPTHPGEVLKDELEARGISQRKFADSIGMGYSVLNEILNGRRSLSTTTALMFEAALDVPAESLMKLQLKYNMQTARTDKTLADKLKEIARAAALL</sequence>
<dbReference type="Pfam" id="PF01381">
    <property type="entry name" value="HTH_3"/>
    <property type="match status" value="1"/>
</dbReference>
<dbReference type="AlphaFoldDB" id="A0A098YNG4"/>
<evidence type="ECO:0000313" key="4">
    <source>
        <dbReference type="Proteomes" id="UP000029723"/>
    </source>
</evidence>